<dbReference type="AlphaFoldDB" id="A0A1F7RXW9"/>
<comment type="caution">
    <text evidence="4">The sequence shown here is derived from an EMBL/GenBank/DDBJ whole genome shotgun (WGS) entry which is preliminary data.</text>
</comment>
<keyword evidence="2" id="KW-0732">Signal</keyword>
<dbReference type="InterPro" id="IPR002509">
    <property type="entry name" value="NODB_dom"/>
</dbReference>
<dbReference type="GO" id="GO:0005975">
    <property type="term" value="P:carbohydrate metabolic process"/>
    <property type="evidence" value="ECO:0007669"/>
    <property type="project" value="InterPro"/>
</dbReference>
<dbReference type="GO" id="GO:0005576">
    <property type="term" value="C:extracellular region"/>
    <property type="evidence" value="ECO:0007669"/>
    <property type="project" value="UniProtKB-SubCell"/>
</dbReference>
<dbReference type="GO" id="GO:0016810">
    <property type="term" value="F:hydrolase activity, acting on carbon-nitrogen (but not peptide) bonds"/>
    <property type="evidence" value="ECO:0007669"/>
    <property type="project" value="InterPro"/>
</dbReference>
<dbReference type="PROSITE" id="PS51677">
    <property type="entry name" value="NODB"/>
    <property type="match status" value="1"/>
</dbReference>
<dbReference type="SUPFAM" id="SSF88713">
    <property type="entry name" value="Glycoside hydrolase/deacetylase"/>
    <property type="match status" value="1"/>
</dbReference>
<comment type="subcellular location">
    <subcellularLocation>
        <location evidence="1">Secreted</location>
    </subcellularLocation>
</comment>
<organism evidence="4 5">
    <name type="scientific">Candidatus Schekmanbacteria bacterium RBG_16_38_10</name>
    <dbReference type="NCBI Taxonomy" id="1817879"/>
    <lineage>
        <taxon>Bacteria</taxon>
        <taxon>Candidatus Schekmaniibacteriota</taxon>
    </lineage>
</organism>
<dbReference type="Proteomes" id="UP000178797">
    <property type="component" value="Unassembled WGS sequence"/>
</dbReference>
<evidence type="ECO:0000313" key="5">
    <source>
        <dbReference type="Proteomes" id="UP000178797"/>
    </source>
</evidence>
<accession>A0A1F7RXW9</accession>
<evidence type="ECO:0000256" key="1">
    <source>
        <dbReference type="ARBA" id="ARBA00004613"/>
    </source>
</evidence>
<sequence>MVSETDHPLQRRYAVSPDKFRRQMQCLKVMGYTPISLDDLHGYFVNKYSNLPEKPIAITFDDGYIDNYENAFPVLKEYNFPAAIFMVSGFIGKFNMWDIANGYPEKPLMGWRELQEIVKGGVTIGSHTINHPWLTQLNSDEAKREVGESKKSLEDRLGMPINHFAYPYGDLNQPIVDMVKDAGYVTACSVRAGFNMKNTDPFILKRIGVFGEDSLWRFALKVTLGTNEGNLSDRVKYYIRRLADRIR</sequence>
<evidence type="ECO:0000313" key="4">
    <source>
        <dbReference type="EMBL" id="OGL46399.1"/>
    </source>
</evidence>
<feature type="domain" description="NodB homology" evidence="3">
    <location>
        <begin position="54"/>
        <end position="247"/>
    </location>
</feature>
<proteinExistence type="predicted"/>
<dbReference type="CDD" id="cd10918">
    <property type="entry name" value="CE4_NodB_like_5s_6s"/>
    <property type="match status" value="1"/>
</dbReference>
<dbReference type="EMBL" id="MGDE01000090">
    <property type="protein sequence ID" value="OGL46399.1"/>
    <property type="molecule type" value="Genomic_DNA"/>
</dbReference>
<evidence type="ECO:0000259" key="3">
    <source>
        <dbReference type="PROSITE" id="PS51677"/>
    </source>
</evidence>
<dbReference type="PANTHER" id="PTHR34216">
    <property type="match status" value="1"/>
</dbReference>
<protein>
    <recommendedName>
        <fullName evidence="3">NodB homology domain-containing protein</fullName>
    </recommendedName>
</protein>
<dbReference type="PANTHER" id="PTHR34216:SF3">
    <property type="entry name" value="POLY-BETA-1,6-N-ACETYL-D-GLUCOSAMINE N-DEACETYLASE"/>
    <property type="match status" value="1"/>
</dbReference>
<evidence type="ECO:0000256" key="2">
    <source>
        <dbReference type="ARBA" id="ARBA00022729"/>
    </source>
</evidence>
<reference evidence="4 5" key="1">
    <citation type="journal article" date="2016" name="Nat. Commun.">
        <title>Thousands of microbial genomes shed light on interconnected biogeochemical processes in an aquifer system.</title>
        <authorList>
            <person name="Anantharaman K."/>
            <person name="Brown C.T."/>
            <person name="Hug L.A."/>
            <person name="Sharon I."/>
            <person name="Castelle C.J."/>
            <person name="Probst A.J."/>
            <person name="Thomas B.C."/>
            <person name="Singh A."/>
            <person name="Wilkins M.J."/>
            <person name="Karaoz U."/>
            <person name="Brodie E.L."/>
            <person name="Williams K.H."/>
            <person name="Hubbard S.S."/>
            <person name="Banfield J.F."/>
        </authorList>
    </citation>
    <scope>NUCLEOTIDE SEQUENCE [LARGE SCALE GENOMIC DNA]</scope>
</reference>
<dbReference type="Gene3D" id="3.20.20.370">
    <property type="entry name" value="Glycoside hydrolase/deacetylase"/>
    <property type="match status" value="1"/>
</dbReference>
<dbReference type="Pfam" id="PF01522">
    <property type="entry name" value="Polysacc_deac_1"/>
    <property type="match status" value="1"/>
</dbReference>
<name>A0A1F7RXW9_9BACT</name>
<gene>
    <name evidence="4" type="ORF">A2W05_10265</name>
</gene>
<dbReference type="InterPro" id="IPR011330">
    <property type="entry name" value="Glyco_hydro/deAcase_b/a-brl"/>
</dbReference>
<dbReference type="InterPro" id="IPR051398">
    <property type="entry name" value="Polysacch_Deacetylase"/>
</dbReference>